<dbReference type="InterPro" id="IPR003838">
    <property type="entry name" value="ABC3_permease_C"/>
</dbReference>
<keyword evidence="8 10" id="KW-0472">Membrane</keyword>
<dbReference type="PANTHER" id="PTHR47755">
    <property type="entry name" value="CELL DIVISION PROTEIN FTSX"/>
    <property type="match status" value="1"/>
</dbReference>
<dbReference type="InterPro" id="IPR004513">
    <property type="entry name" value="FtsX"/>
</dbReference>
<dbReference type="PANTHER" id="PTHR47755:SF1">
    <property type="entry name" value="CELL DIVISION PROTEIN FTSX"/>
    <property type="match status" value="1"/>
</dbReference>
<keyword evidence="15" id="KW-1185">Reference proteome</keyword>
<evidence type="ECO:0000256" key="6">
    <source>
        <dbReference type="ARBA" id="ARBA00022692"/>
    </source>
</evidence>
<feature type="transmembrane region" description="Helical" evidence="11">
    <location>
        <begin position="173"/>
        <end position="199"/>
    </location>
</feature>
<evidence type="ECO:0000256" key="7">
    <source>
        <dbReference type="ARBA" id="ARBA00022989"/>
    </source>
</evidence>
<dbReference type="Proteomes" id="UP000189933">
    <property type="component" value="Unassembled WGS sequence"/>
</dbReference>
<evidence type="ECO:0000259" key="13">
    <source>
        <dbReference type="Pfam" id="PF18075"/>
    </source>
</evidence>
<dbReference type="InterPro" id="IPR058204">
    <property type="entry name" value="FtsX_firmicutes-type"/>
</dbReference>
<proteinExistence type="inferred from homology"/>
<evidence type="ECO:0000256" key="1">
    <source>
        <dbReference type="ARBA" id="ARBA00004651"/>
    </source>
</evidence>
<evidence type="ECO:0000313" key="14">
    <source>
        <dbReference type="EMBL" id="SJZ96741.1"/>
    </source>
</evidence>
<keyword evidence="9 10" id="KW-0131">Cell cycle</keyword>
<keyword evidence="4 10" id="KW-1003">Cell membrane</keyword>
<organism evidence="14 15">
    <name type="scientific">Carboxydocella sporoproducens DSM 16521</name>
    <dbReference type="NCBI Taxonomy" id="1121270"/>
    <lineage>
        <taxon>Bacteria</taxon>
        <taxon>Bacillati</taxon>
        <taxon>Bacillota</taxon>
        <taxon>Clostridia</taxon>
        <taxon>Eubacteriales</taxon>
        <taxon>Clostridiales Family XVI. Incertae Sedis</taxon>
        <taxon>Carboxydocella</taxon>
    </lineage>
</organism>
<feature type="transmembrane region" description="Helical" evidence="11">
    <location>
        <begin position="220"/>
        <end position="245"/>
    </location>
</feature>
<dbReference type="Pfam" id="PF02687">
    <property type="entry name" value="FtsX"/>
    <property type="match status" value="1"/>
</dbReference>
<keyword evidence="5 10" id="KW-0132">Cell division</keyword>
<dbReference type="NCBIfam" id="NF038347">
    <property type="entry name" value="FtsX_Gpos"/>
    <property type="match status" value="1"/>
</dbReference>
<evidence type="ECO:0000256" key="9">
    <source>
        <dbReference type="ARBA" id="ARBA00023306"/>
    </source>
</evidence>
<accession>A0A1T4PZP1</accession>
<dbReference type="AlphaFoldDB" id="A0A1T4PZP1"/>
<evidence type="ECO:0000256" key="10">
    <source>
        <dbReference type="PIRNR" id="PIRNR003097"/>
    </source>
</evidence>
<reference evidence="15" key="1">
    <citation type="submission" date="2017-02" db="EMBL/GenBank/DDBJ databases">
        <authorList>
            <person name="Varghese N."/>
            <person name="Submissions S."/>
        </authorList>
    </citation>
    <scope>NUCLEOTIDE SEQUENCE [LARGE SCALE GENOMIC DNA]</scope>
    <source>
        <strain evidence="15">DSM 16521</strain>
    </source>
</reference>
<feature type="domain" description="FtsX extracellular" evidence="13">
    <location>
        <begin position="61"/>
        <end position="154"/>
    </location>
</feature>
<protein>
    <recommendedName>
        <fullName evidence="3 10">Cell division protein FtsX</fullName>
    </recommendedName>
</protein>
<evidence type="ECO:0000256" key="3">
    <source>
        <dbReference type="ARBA" id="ARBA00021907"/>
    </source>
</evidence>
<comment type="subcellular location">
    <subcellularLocation>
        <location evidence="1">Cell membrane</location>
        <topology evidence="1">Multi-pass membrane protein</topology>
    </subcellularLocation>
</comment>
<evidence type="ECO:0000259" key="12">
    <source>
        <dbReference type="Pfam" id="PF02687"/>
    </source>
</evidence>
<comment type="function">
    <text evidence="10">Part of the ABC transporter FtsEX involved in asymmetric cellular division facilitating the initiation of sporulation.</text>
</comment>
<dbReference type="GO" id="GO:0005886">
    <property type="term" value="C:plasma membrane"/>
    <property type="evidence" value="ECO:0007669"/>
    <property type="project" value="UniProtKB-SubCell"/>
</dbReference>
<dbReference type="Pfam" id="PF18075">
    <property type="entry name" value="FtsX_ECD"/>
    <property type="match status" value="1"/>
</dbReference>
<gene>
    <name evidence="14" type="ORF">SAMN02745885_01463</name>
</gene>
<dbReference type="PIRSF" id="PIRSF003097">
    <property type="entry name" value="FtsX"/>
    <property type="match status" value="1"/>
</dbReference>
<dbReference type="GO" id="GO:0051301">
    <property type="term" value="P:cell division"/>
    <property type="evidence" value="ECO:0007669"/>
    <property type="project" value="UniProtKB-KW"/>
</dbReference>
<evidence type="ECO:0000256" key="5">
    <source>
        <dbReference type="ARBA" id="ARBA00022618"/>
    </source>
</evidence>
<feature type="transmembrane region" description="Helical" evidence="11">
    <location>
        <begin position="265"/>
        <end position="291"/>
    </location>
</feature>
<evidence type="ECO:0000256" key="2">
    <source>
        <dbReference type="ARBA" id="ARBA00007379"/>
    </source>
</evidence>
<feature type="domain" description="ABC3 transporter permease C-terminal" evidence="12">
    <location>
        <begin position="177"/>
        <end position="295"/>
    </location>
</feature>
<dbReference type="Gene3D" id="3.30.70.3040">
    <property type="match status" value="1"/>
</dbReference>
<dbReference type="InterPro" id="IPR040690">
    <property type="entry name" value="FtsX_ECD"/>
</dbReference>
<dbReference type="EMBL" id="FUXM01000015">
    <property type="protein sequence ID" value="SJZ96741.1"/>
    <property type="molecule type" value="Genomic_DNA"/>
</dbReference>
<comment type="similarity">
    <text evidence="2 10">Belongs to the ABC-4 integral membrane protein family. FtsX subfamily.</text>
</comment>
<evidence type="ECO:0000256" key="11">
    <source>
        <dbReference type="SAM" id="Phobius"/>
    </source>
</evidence>
<evidence type="ECO:0000256" key="4">
    <source>
        <dbReference type="ARBA" id="ARBA00022475"/>
    </source>
</evidence>
<keyword evidence="6 11" id="KW-0812">Transmembrane</keyword>
<sequence length="297" mass="32570">MAMKIRTMGYLAGEAMVSLRRNAWLAAASAGTVAIALLILGAALLVVLNTNSVATHLESQVEISVIVKKDLPREQVEELGTRLRNLAGVKEVDFVSKEQALEKIKENFSDRRGVLEAIKGQNPLPDVYRVKMQKPEQVKPAAQEIETMFGVDKVKYGQGVVEKLFAITNWVRVAGSVLIGLLSLASVFLIYTTIRLTVFARRKEINIMKYLGATNWFIKLPFVLEGLVIGLIGAGVAVGILYFSYTSLLETVTVSLPTLPLTRDWRQLALVFEGLLGAGVLLGVSGSFIAVRRYLHV</sequence>
<name>A0A1T4PZP1_9FIRM</name>
<feature type="transmembrane region" description="Helical" evidence="11">
    <location>
        <begin position="23"/>
        <end position="48"/>
    </location>
</feature>
<evidence type="ECO:0000256" key="8">
    <source>
        <dbReference type="ARBA" id="ARBA00023136"/>
    </source>
</evidence>
<keyword evidence="7 11" id="KW-1133">Transmembrane helix</keyword>
<evidence type="ECO:0000313" key="15">
    <source>
        <dbReference type="Proteomes" id="UP000189933"/>
    </source>
</evidence>